<dbReference type="InterPro" id="IPR018047">
    <property type="entry name" value="Ammonium_transpt_CS"/>
</dbReference>
<feature type="transmembrane region" description="Helical" evidence="10">
    <location>
        <begin position="257"/>
        <end position="282"/>
    </location>
</feature>
<accession>A0A0K2G9S7</accession>
<comment type="similarity">
    <text evidence="2 10">Belongs to the ammonia transporter channel (TC 1.A.11.2) family.</text>
</comment>
<dbReference type="InterPro" id="IPR024041">
    <property type="entry name" value="NH4_transpt_AmtB-like_dom"/>
</dbReference>
<dbReference type="SUPFAM" id="SSF111352">
    <property type="entry name" value="Ammonium transporter"/>
    <property type="match status" value="1"/>
</dbReference>
<feature type="domain" description="Ammonium transporter AmtB-like" evidence="12">
    <location>
        <begin position="43"/>
        <end position="440"/>
    </location>
</feature>
<proteinExistence type="inferred from homology"/>
<dbReference type="Gene3D" id="1.10.3430.10">
    <property type="entry name" value="Ammonium transporter AmtB like domains"/>
    <property type="match status" value="1"/>
</dbReference>
<dbReference type="Pfam" id="PF00909">
    <property type="entry name" value="Ammonium_transp"/>
    <property type="match status" value="1"/>
</dbReference>
<evidence type="ECO:0000256" key="10">
    <source>
        <dbReference type="RuleBase" id="RU362002"/>
    </source>
</evidence>
<dbReference type="FunFam" id="1.10.3430.10:FF:000007">
    <property type="entry name" value="Ammonium transporter"/>
    <property type="match status" value="1"/>
</dbReference>
<dbReference type="STRING" id="42253.NITMOv2_1267"/>
<evidence type="ECO:0000256" key="1">
    <source>
        <dbReference type="ARBA" id="ARBA00004651"/>
    </source>
</evidence>
<evidence type="ECO:0000256" key="5">
    <source>
        <dbReference type="ARBA" id="ARBA00022692"/>
    </source>
</evidence>
<feature type="transmembrane region" description="Helical" evidence="10">
    <location>
        <begin position="80"/>
        <end position="99"/>
    </location>
</feature>
<keyword evidence="3 10" id="KW-0813">Transport</keyword>
<name>A0A0K2G9S7_NITMO</name>
<feature type="transmembrane region" description="Helical" evidence="10">
    <location>
        <begin position="45"/>
        <end position="68"/>
    </location>
</feature>
<dbReference type="PANTHER" id="PTHR43029:SF10">
    <property type="entry name" value="AMMONIUM TRANSPORTER MEP2"/>
    <property type="match status" value="1"/>
</dbReference>
<keyword evidence="6 10" id="KW-1133">Transmembrane helix</keyword>
<feature type="transmembrane region" description="Helical" evidence="10">
    <location>
        <begin position="163"/>
        <end position="185"/>
    </location>
</feature>
<organism evidence="13 14">
    <name type="scientific">Nitrospira moscoviensis</name>
    <dbReference type="NCBI Taxonomy" id="42253"/>
    <lineage>
        <taxon>Bacteria</taxon>
        <taxon>Pseudomonadati</taxon>
        <taxon>Nitrospirota</taxon>
        <taxon>Nitrospiria</taxon>
        <taxon>Nitrospirales</taxon>
        <taxon>Nitrospiraceae</taxon>
        <taxon>Nitrospira</taxon>
    </lineage>
</organism>
<keyword evidence="4" id="KW-1003">Cell membrane</keyword>
<feature type="chain" id="PRO_5005476839" description="Ammonium transporter" evidence="11">
    <location>
        <begin position="30"/>
        <end position="441"/>
    </location>
</feature>
<evidence type="ECO:0000256" key="3">
    <source>
        <dbReference type="ARBA" id="ARBA00022448"/>
    </source>
</evidence>
<evidence type="ECO:0000256" key="4">
    <source>
        <dbReference type="ARBA" id="ARBA00022475"/>
    </source>
</evidence>
<dbReference type="GO" id="GO:0005886">
    <property type="term" value="C:plasma membrane"/>
    <property type="evidence" value="ECO:0007669"/>
    <property type="project" value="UniProtKB-SubCell"/>
</dbReference>
<dbReference type="PROSITE" id="PS01219">
    <property type="entry name" value="AMMONIUM_TRANSP"/>
    <property type="match status" value="1"/>
</dbReference>
<dbReference type="KEGG" id="nmv:NITMOv2_1267"/>
<dbReference type="PANTHER" id="PTHR43029">
    <property type="entry name" value="AMMONIUM TRANSPORTER MEP2"/>
    <property type="match status" value="1"/>
</dbReference>
<evidence type="ECO:0000256" key="7">
    <source>
        <dbReference type="ARBA" id="ARBA00023136"/>
    </source>
</evidence>
<evidence type="ECO:0000256" key="8">
    <source>
        <dbReference type="ARBA" id="ARBA00023177"/>
    </source>
</evidence>
<dbReference type="InterPro" id="IPR029020">
    <property type="entry name" value="Ammonium/urea_transptr"/>
</dbReference>
<comment type="subcellular location">
    <subcellularLocation>
        <location evidence="1 10">Cell membrane</location>
        <topology evidence="1 10">Multi-pass membrane protein</topology>
    </subcellularLocation>
</comment>
<evidence type="ECO:0000313" key="13">
    <source>
        <dbReference type="EMBL" id="ALA57695.1"/>
    </source>
</evidence>
<reference evidence="13 14" key="1">
    <citation type="journal article" date="2015" name="Proc. Natl. Acad. Sci. U.S.A.">
        <title>Expanded metabolic versatility of ubiquitous nitrite-oxidizing bacteria from the genus Nitrospira.</title>
        <authorList>
            <person name="Koch H."/>
            <person name="Lucker S."/>
            <person name="Albertsen M."/>
            <person name="Kitzinger K."/>
            <person name="Herbold C."/>
            <person name="Spieck E."/>
            <person name="Nielsen P.H."/>
            <person name="Wagner M."/>
            <person name="Daims H."/>
        </authorList>
    </citation>
    <scope>NUCLEOTIDE SEQUENCE [LARGE SCALE GENOMIC DNA]</scope>
    <source>
        <strain evidence="13 14">NSP M-1</strain>
    </source>
</reference>
<evidence type="ECO:0000259" key="12">
    <source>
        <dbReference type="Pfam" id="PF00909"/>
    </source>
</evidence>
<protein>
    <recommendedName>
        <fullName evidence="9 10">Ammonium transporter</fullName>
    </recommendedName>
</protein>
<keyword evidence="14" id="KW-1185">Reference proteome</keyword>
<feature type="transmembrane region" description="Helical" evidence="10">
    <location>
        <begin position="388"/>
        <end position="410"/>
    </location>
</feature>
<feature type="transmembrane region" description="Helical" evidence="10">
    <location>
        <begin position="294"/>
        <end position="312"/>
    </location>
</feature>
<keyword evidence="8 10" id="KW-0924">Ammonia transport</keyword>
<dbReference type="GO" id="GO:0008519">
    <property type="term" value="F:ammonium channel activity"/>
    <property type="evidence" value="ECO:0007669"/>
    <property type="project" value="InterPro"/>
</dbReference>
<feature type="transmembrane region" description="Helical" evidence="10">
    <location>
        <begin position="135"/>
        <end position="156"/>
    </location>
</feature>
<feature type="transmembrane region" description="Helical" evidence="10">
    <location>
        <begin position="349"/>
        <end position="368"/>
    </location>
</feature>
<evidence type="ECO:0000313" key="14">
    <source>
        <dbReference type="Proteomes" id="UP000069205"/>
    </source>
</evidence>
<feature type="transmembrane region" description="Helical" evidence="10">
    <location>
        <begin position="197"/>
        <end position="218"/>
    </location>
</feature>
<evidence type="ECO:0000256" key="9">
    <source>
        <dbReference type="ARBA" id="ARBA00050025"/>
    </source>
</evidence>
<dbReference type="AlphaFoldDB" id="A0A0K2G9S7"/>
<evidence type="ECO:0000256" key="2">
    <source>
        <dbReference type="ARBA" id="ARBA00005887"/>
    </source>
</evidence>
<keyword evidence="5 10" id="KW-0812">Transmembrane</keyword>
<feature type="transmembrane region" description="Helical" evidence="10">
    <location>
        <begin position="318"/>
        <end position="337"/>
    </location>
</feature>
<keyword evidence="7 10" id="KW-0472">Membrane</keyword>
<feature type="signal peptide" evidence="11">
    <location>
        <begin position="1"/>
        <end position="29"/>
    </location>
</feature>
<evidence type="ECO:0000256" key="11">
    <source>
        <dbReference type="SAM" id="SignalP"/>
    </source>
</evidence>
<evidence type="ECO:0000256" key="6">
    <source>
        <dbReference type="ARBA" id="ARBA00022989"/>
    </source>
</evidence>
<feature type="transmembrane region" description="Helical" evidence="10">
    <location>
        <begin position="230"/>
        <end position="251"/>
    </location>
</feature>
<dbReference type="PATRIC" id="fig|42253.5.peg.1248"/>
<gene>
    <name evidence="13" type="primary">amtB</name>
    <name evidence="13" type="ORF">NITMOv2_1267</name>
</gene>
<sequence>MRIRTGWMGLLSSGMVALTAVLMPASAWAQAAAPLKADTGDTAWVLISSALVLAMLAPGLALFYGGLVRSKNVLGTIMQSFMILAVVSLLWVLFGYSLAFGPDKGGVIGGVDWIGLNGVGAEPHPSYGPTIPHQAFMLFQLMFAAITPALITGAFAERKRFSAMVLFSALWSVLVYVPLAHWIWGGGWLAKMGALDFAGGAVVHISSGAAALVCALVLGHRRGYGTDYMAPHNLPMTLLGTGLLWFGWFGFNGGSALAANGVAVSAIVATHTAAAMAALMWCLVEWLHRGKPTVLGVASGAVAGLATVTPAAGYIGAFPAMVIGFFAGLVCYFAIVWKGRFGYDDSLDVVGIHGVGGILGILATGLFASKAINAGGADGLFYGNPGQFGVQALTAVVTAVFSAVGSYVILKIVDGVTGLRIQPDEEATGLDLSQHNERAYS</sequence>
<dbReference type="Proteomes" id="UP000069205">
    <property type="component" value="Chromosome"/>
</dbReference>
<keyword evidence="11" id="KW-0732">Signal</keyword>
<dbReference type="EMBL" id="CP011801">
    <property type="protein sequence ID" value="ALA57695.1"/>
    <property type="molecule type" value="Genomic_DNA"/>
</dbReference>
<dbReference type="NCBIfam" id="TIGR00836">
    <property type="entry name" value="amt"/>
    <property type="match status" value="1"/>
</dbReference>
<dbReference type="InterPro" id="IPR001905">
    <property type="entry name" value="Ammonium_transpt"/>
</dbReference>